<dbReference type="GO" id="GO:0000725">
    <property type="term" value="P:recombinational repair"/>
    <property type="evidence" value="ECO:0007669"/>
    <property type="project" value="TreeGrafter"/>
</dbReference>
<dbReference type="PROSITE" id="PS51217">
    <property type="entry name" value="UVRD_HELICASE_CTER"/>
    <property type="match status" value="1"/>
</dbReference>
<evidence type="ECO:0000256" key="8">
    <source>
        <dbReference type="ARBA" id="ARBA00022840"/>
    </source>
</evidence>
<dbReference type="EMBL" id="MGAV01000007">
    <property type="protein sequence ID" value="OGK55333.1"/>
    <property type="molecule type" value="Genomic_DNA"/>
</dbReference>
<dbReference type="EC" id="5.6.2.4" evidence="13"/>
<keyword evidence="6 15" id="KW-0347">Helicase</keyword>
<keyword evidence="3 15" id="KW-0547">Nucleotide-binding</keyword>
<keyword evidence="5 15" id="KW-0378">Hydrolase</keyword>
<keyword evidence="8 15" id="KW-0067">ATP-binding</keyword>
<keyword evidence="10" id="KW-0234">DNA repair</keyword>
<dbReference type="GO" id="GO:0033202">
    <property type="term" value="C:DNA helicase complex"/>
    <property type="evidence" value="ECO:0007669"/>
    <property type="project" value="TreeGrafter"/>
</dbReference>
<comment type="similarity">
    <text evidence="1">Belongs to the helicase family. UvrD subfamily.</text>
</comment>
<dbReference type="Pfam" id="PF13361">
    <property type="entry name" value="UvrD_C"/>
    <property type="match status" value="1"/>
</dbReference>
<dbReference type="PANTHER" id="PTHR11070:SF48">
    <property type="entry name" value="ATP-DEPENDENT HELICASE_NUCLEASE SUBUNIT A"/>
    <property type="match status" value="1"/>
</dbReference>
<evidence type="ECO:0000256" key="12">
    <source>
        <dbReference type="ARBA" id="ARBA00034617"/>
    </source>
</evidence>
<keyword evidence="9" id="KW-0238">DNA-binding</keyword>
<evidence type="ECO:0000256" key="11">
    <source>
        <dbReference type="ARBA" id="ARBA00023235"/>
    </source>
</evidence>
<reference evidence="18 19" key="1">
    <citation type="journal article" date="2016" name="Nat. Commun.">
        <title>Thousands of microbial genomes shed light on interconnected biogeochemical processes in an aquifer system.</title>
        <authorList>
            <person name="Anantharaman K."/>
            <person name="Brown C.T."/>
            <person name="Hug L.A."/>
            <person name="Sharon I."/>
            <person name="Castelle C.J."/>
            <person name="Probst A.J."/>
            <person name="Thomas B.C."/>
            <person name="Singh A."/>
            <person name="Wilkins M.J."/>
            <person name="Karaoz U."/>
            <person name="Brodie E.L."/>
            <person name="Williams K.H."/>
            <person name="Hubbard S.S."/>
            <person name="Banfield J.F."/>
        </authorList>
    </citation>
    <scope>NUCLEOTIDE SEQUENCE [LARGE SCALE GENOMIC DNA]</scope>
</reference>
<dbReference type="GO" id="GO:0005524">
    <property type="term" value="F:ATP binding"/>
    <property type="evidence" value="ECO:0007669"/>
    <property type="project" value="UniProtKB-UniRule"/>
</dbReference>
<dbReference type="InterPro" id="IPR027417">
    <property type="entry name" value="P-loop_NTPase"/>
</dbReference>
<dbReference type="AlphaFoldDB" id="A0A1F7JI93"/>
<evidence type="ECO:0000259" key="17">
    <source>
        <dbReference type="PROSITE" id="PS51217"/>
    </source>
</evidence>
<evidence type="ECO:0000256" key="15">
    <source>
        <dbReference type="PROSITE-ProRule" id="PRU00560"/>
    </source>
</evidence>
<dbReference type="GO" id="GO:0004527">
    <property type="term" value="F:exonuclease activity"/>
    <property type="evidence" value="ECO:0007669"/>
    <property type="project" value="UniProtKB-KW"/>
</dbReference>
<evidence type="ECO:0000256" key="5">
    <source>
        <dbReference type="ARBA" id="ARBA00022801"/>
    </source>
</evidence>
<dbReference type="Pfam" id="PF12705">
    <property type="entry name" value="PDDEXK_1"/>
    <property type="match status" value="1"/>
</dbReference>
<feature type="binding site" evidence="15">
    <location>
        <begin position="22"/>
        <end position="29"/>
    </location>
    <ligand>
        <name>ATP</name>
        <dbReference type="ChEBI" id="CHEBI:30616"/>
    </ligand>
</feature>
<dbReference type="Gene3D" id="1.10.10.160">
    <property type="match status" value="1"/>
</dbReference>
<evidence type="ECO:0000256" key="1">
    <source>
        <dbReference type="ARBA" id="ARBA00009922"/>
    </source>
</evidence>
<dbReference type="Gene3D" id="1.10.486.10">
    <property type="entry name" value="PCRA, domain 4"/>
    <property type="match status" value="1"/>
</dbReference>
<evidence type="ECO:0000256" key="10">
    <source>
        <dbReference type="ARBA" id="ARBA00023204"/>
    </source>
</evidence>
<keyword evidence="4" id="KW-0227">DNA damage</keyword>
<dbReference type="InterPro" id="IPR014016">
    <property type="entry name" value="UvrD-like_ATP-bd"/>
</dbReference>
<organism evidence="18 19">
    <name type="scientific">Candidatus Roizmanbacteria bacterium RIFCSPLOWO2_02_FULL_36_11</name>
    <dbReference type="NCBI Taxonomy" id="1802071"/>
    <lineage>
        <taxon>Bacteria</taxon>
        <taxon>Candidatus Roizmaniibacteriota</taxon>
    </lineage>
</organism>
<evidence type="ECO:0000313" key="19">
    <source>
        <dbReference type="Proteomes" id="UP000177418"/>
    </source>
</evidence>
<comment type="catalytic activity">
    <reaction evidence="14">
        <text>ATP + H2O = ADP + phosphate + H(+)</text>
        <dbReference type="Rhea" id="RHEA:13065"/>
        <dbReference type="ChEBI" id="CHEBI:15377"/>
        <dbReference type="ChEBI" id="CHEBI:15378"/>
        <dbReference type="ChEBI" id="CHEBI:30616"/>
        <dbReference type="ChEBI" id="CHEBI:43474"/>
        <dbReference type="ChEBI" id="CHEBI:456216"/>
        <dbReference type="EC" id="5.6.2.4"/>
    </reaction>
</comment>
<evidence type="ECO:0000259" key="16">
    <source>
        <dbReference type="PROSITE" id="PS51198"/>
    </source>
</evidence>
<proteinExistence type="inferred from homology"/>
<evidence type="ECO:0000256" key="6">
    <source>
        <dbReference type="ARBA" id="ARBA00022806"/>
    </source>
</evidence>
<keyword evidence="11" id="KW-0413">Isomerase</keyword>
<evidence type="ECO:0000256" key="4">
    <source>
        <dbReference type="ARBA" id="ARBA00022763"/>
    </source>
</evidence>
<dbReference type="Proteomes" id="UP000177418">
    <property type="component" value="Unassembled WGS sequence"/>
</dbReference>
<dbReference type="InterPro" id="IPR014017">
    <property type="entry name" value="DNA_helicase_UvrD-like_C"/>
</dbReference>
<sequence length="978" mass="114594">MQLTPSQKKAVAYNKGPLLIIAGAGTGKTTVLVEKIKYILKKKLAKPEEILALTFTEKAATQMEERVDKALPYGYFQMNISTFHSFCDKILRSDSIHIGLSSGYKLYSQAESIIFLKQNLFHFNLDYFRPLSNPNKFLEGILQHFSRLKDENVAPYQYIDWAKSICQNSKVQNRETKIECKKYLELANAYKQYQNLKVKKGIFDFSDLIFFTIKLFTDRPNILKKYQQQFKYILIDEFQDTNIAQYELIKLLAPIKNKPNLTVIGDDNQSIYKFRGASISNILQFMDDYTTSKSIILTESFRSNQQILDTAYRLIKHNDPDTLEAKLKIPKELKSRTGRGSEKSVRFHLSDRVEEEAEYITTQIQKLKDNYNFNDVAILVRANNHADPFVRALSRKGIPYQFLGPGMLFKQPEVKDLMAFFNVLVDINDSTAFYRVLTMDVFDLDNRDIASLISFCRNTGRSLFETMEIYLSFFFTDLKNDEFLPYKENLFLTKKESQQILYKIYQVINRALSLLKKETAGQILYFFLEESGYLQKLMNHTSEKDERIALNISKFFDRLKTFEIEHEDASVFTTTDYLTMCMELGDSPTSQQVDMTEYDGVNILTVHAGKGLEFPIVFLVNLTQERFPTRQRKEQVPIPDALIKEILPLGDYHMEEERRLFYVGLTRAKDYCFMTSSNFYGEGKRERKISPFIFESIGKDNVQKIVGKVDNMKKQLSFFDFKKIEEKEPKKIIIQSDTFSYSQLETYKICPLRYKYQYIIKIPIPPNPAGSFGETVHITLQKFYELYSSGKHIDFNKMMTIYHDAWIPQGFTSRRYEEKMKLQGEKMLKIFYKEHHNKEIKIMDLERRFKIKLEQKIYLVGKIDRVDKKNRQYLEIIDYKTGKVPTEPKLKKDLQMGIYALAAKNPGLYDKKLTEITLSFYFLQENKIISLHKTSKELDKVTEEIIKIVNEINISKFQPKVGIWCNFCPFKINCEAWQ</sequence>
<evidence type="ECO:0000256" key="9">
    <source>
        <dbReference type="ARBA" id="ARBA00023125"/>
    </source>
</evidence>
<evidence type="ECO:0000256" key="7">
    <source>
        <dbReference type="ARBA" id="ARBA00022839"/>
    </source>
</evidence>
<evidence type="ECO:0000313" key="18">
    <source>
        <dbReference type="EMBL" id="OGK55333.1"/>
    </source>
</evidence>
<dbReference type="GO" id="GO:0005829">
    <property type="term" value="C:cytosol"/>
    <property type="evidence" value="ECO:0007669"/>
    <property type="project" value="TreeGrafter"/>
</dbReference>
<protein>
    <recommendedName>
        <fullName evidence="13">DNA 3'-5' helicase</fullName>
        <ecNumber evidence="13">5.6.2.4</ecNumber>
    </recommendedName>
</protein>
<dbReference type="Gene3D" id="3.40.50.300">
    <property type="entry name" value="P-loop containing nucleotide triphosphate hydrolases"/>
    <property type="match status" value="2"/>
</dbReference>
<dbReference type="GO" id="GO:0003677">
    <property type="term" value="F:DNA binding"/>
    <property type="evidence" value="ECO:0007669"/>
    <property type="project" value="UniProtKB-KW"/>
</dbReference>
<evidence type="ECO:0000256" key="13">
    <source>
        <dbReference type="ARBA" id="ARBA00034808"/>
    </source>
</evidence>
<dbReference type="InterPro" id="IPR000212">
    <property type="entry name" value="DNA_helicase_UvrD/REP"/>
</dbReference>
<dbReference type="CDD" id="cd17932">
    <property type="entry name" value="DEXQc_UvrD"/>
    <property type="match status" value="1"/>
</dbReference>
<dbReference type="Pfam" id="PF00580">
    <property type="entry name" value="UvrD-helicase"/>
    <property type="match status" value="1"/>
</dbReference>
<evidence type="ECO:0000256" key="14">
    <source>
        <dbReference type="ARBA" id="ARBA00048988"/>
    </source>
</evidence>
<name>A0A1F7JI93_9BACT</name>
<gene>
    <name evidence="18" type="ORF">A3H78_04510</name>
</gene>
<evidence type="ECO:0000256" key="3">
    <source>
        <dbReference type="ARBA" id="ARBA00022741"/>
    </source>
</evidence>
<dbReference type="GO" id="GO:0043138">
    <property type="term" value="F:3'-5' DNA helicase activity"/>
    <property type="evidence" value="ECO:0007669"/>
    <property type="project" value="UniProtKB-EC"/>
</dbReference>
<dbReference type="InterPro" id="IPR013986">
    <property type="entry name" value="DExx_box_DNA_helicase_dom_sf"/>
</dbReference>
<dbReference type="InterPro" id="IPR038726">
    <property type="entry name" value="PDDEXK_AddAB-type"/>
</dbReference>
<comment type="caution">
    <text evidence="18">The sequence shown here is derived from an EMBL/GenBank/DDBJ whole genome shotgun (WGS) entry which is preliminary data.</text>
</comment>
<feature type="domain" description="UvrD-like helicase ATP-binding" evidence="16">
    <location>
        <begin position="1"/>
        <end position="304"/>
    </location>
</feature>
<dbReference type="Gene3D" id="3.90.320.10">
    <property type="match status" value="1"/>
</dbReference>
<comment type="catalytic activity">
    <reaction evidence="12">
        <text>Couples ATP hydrolysis with the unwinding of duplex DNA by translocating in the 3'-5' direction.</text>
        <dbReference type="EC" id="5.6.2.4"/>
    </reaction>
</comment>
<accession>A0A1F7JI93</accession>
<dbReference type="SUPFAM" id="SSF52540">
    <property type="entry name" value="P-loop containing nucleoside triphosphate hydrolases"/>
    <property type="match status" value="1"/>
</dbReference>
<dbReference type="PANTHER" id="PTHR11070">
    <property type="entry name" value="UVRD / RECB / PCRA DNA HELICASE FAMILY MEMBER"/>
    <property type="match status" value="1"/>
</dbReference>
<keyword evidence="2" id="KW-0540">Nuclease</keyword>
<dbReference type="InterPro" id="IPR011604">
    <property type="entry name" value="PDDEXK-like_dom_sf"/>
</dbReference>
<dbReference type="PROSITE" id="PS51198">
    <property type="entry name" value="UVRD_HELICASE_ATP_BIND"/>
    <property type="match status" value="1"/>
</dbReference>
<feature type="domain" description="UvrD-like helicase C-terminal" evidence="17">
    <location>
        <begin position="305"/>
        <end position="611"/>
    </location>
</feature>
<keyword evidence="7" id="KW-0269">Exonuclease</keyword>
<evidence type="ECO:0000256" key="2">
    <source>
        <dbReference type="ARBA" id="ARBA00022722"/>
    </source>
</evidence>